<keyword evidence="3" id="KW-1185">Reference proteome</keyword>
<proteinExistence type="predicted"/>
<evidence type="ECO:0000313" key="2">
    <source>
        <dbReference type="EMBL" id="CAI5717772.1"/>
    </source>
</evidence>
<evidence type="ECO:0000313" key="3">
    <source>
        <dbReference type="Proteomes" id="UP001162029"/>
    </source>
</evidence>
<comment type="caution">
    <text evidence="2">The sequence shown here is derived from an EMBL/GenBank/DDBJ whole genome shotgun (WGS) entry which is preliminary data.</text>
</comment>
<dbReference type="EMBL" id="CANTFM010000309">
    <property type="protein sequence ID" value="CAI5717772.1"/>
    <property type="molecule type" value="Genomic_DNA"/>
</dbReference>
<sequence length="263" mass="29566">MKDSSGYYGSKKNQKGSITQTTDIHEDDDLWSSKWKSNAKDTNVKSFHAEIQDSEDTQFGKDALGSGSGQLKSNTNVKKDFTEDELDEFVSESTNGKGGKDNTQFKVTYDELWGPRKPSNVKNGFDWDYLFMGSLSGNYDSSVYPKSAGYGDDDLHSAFGKRKSDTKMSTSFDDSSVSRNDEDNDSDFKKQSGTGYKSSINTKERLDEDDEEDQKFSKSISKPKTSVRDEEDVNEEMLQVETEEDDEDTKSSKKTARKVTDPQ</sequence>
<evidence type="ECO:0000256" key="1">
    <source>
        <dbReference type="SAM" id="MobiDB-lite"/>
    </source>
</evidence>
<gene>
    <name evidence="2" type="ORF">PDE001_LOCUS1741</name>
</gene>
<feature type="compositionally biased region" description="Polar residues" evidence="1">
    <location>
        <begin position="191"/>
        <end position="201"/>
    </location>
</feature>
<accession>A0AAV0TCP3</accession>
<organism evidence="2 3">
    <name type="scientific">Peronospora destructor</name>
    <dbReference type="NCBI Taxonomy" id="86335"/>
    <lineage>
        <taxon>Eukaryota</taxon>
        <taxon>Sar</taxon>
        <taxon>Stramenopiles</taxon>
        <taxon>Oomycota</taxon>
        <taxon>Peronosporomycetes</taxon>
        <taxon>Peronosporales</taxon>
        <taxon>Peronosporaceae</taxon>
        <taxon>Peronospora</taxon>
    </lineage>
</organism>
<name>A0AAV0TCP3_9STRA</name>
<protein>
    <submittedName>
        <fullName evidence="2">Uncharacterized protein</fullName>
    </submittedName>
</protein>
<reference evidence="2" key="1">
    <citation type="submission" date="2022-12" db="EMBL/GenBank/DDBJ databases">
        <authorList>
            <person name="Webb A."/>
        </authorList>
    </citation>
    <scope>NUCLEOTIDE SEQUENCE</scope>
    <source>
        <strain evidence="2">Pd1</strain>
    </source>
</reference>
<feature type="region of interest" description="Disordered" evidence="1">
    <location>
        <begin position="142"/>
        <end position="263"/>
    </location>
</feature>
<feature type="region of interest" description="Disordered" evidence="1">
    <location>
        <begin position="51"/>
        <end position="77"/>
    </location>
</feature>
<feature type="region of interest" description="Disordered" evidence="1">
    <location>
        <begin position="1"/>
        <end position="24"/>
    </location>
</feature>
<dbReference type="Proteomes" id="UP001162029">
    <property type="component" value="Unassembled WGS sequence"/>
</dbReference>
<dbReference type="AlphaFoldDB" id="A0AAV0TCP3"/>
<feature type="compositionally biased region" description="Polar residues" evidence="1">
    <location>
        <begin position="167"/>
        <end position="178"/>
    </location>
</feature>